<evidence type="ECO:0000256" key="1">
    <source>
        <dbReference type="SAM" id="MobiDB-lite"/>
    </source>
</evidence>
<dbReference type="KEGG" id="swf:E3E12_07470"/>
<dbReference type="Proteomes" id="UP000318709">
    <property type="component" value="Chromosome"/>
</dbReference>
<reference evidence="3 4" key="1">
    <citation type="submission" date="2019-03" db="EMBL/GenBank/DDBJ databases">
        <title>The complete genome sequence of Swingsia_sp. F3b2 LMG30590(T).</title>
        <authorList>
            <person name="Chua K.-O."/>
            <person name="Chan K.-G."/>
            <person name="See-Too W.-S."/>
        </authorList>
    </citation>
    <scope>NUCLEOTIDE SEQUENCE [LARGE SCALE GENOMIC DNA]</scope>
    <source>
        <strain evidence="3 4">F3b2</strain>
    </source>
</reference>
<proteinExistence type="predicted"/>
<evidence type="ECO:0000313" key="4">
    <source>
        <dbReference type="Proteomes" id="UP000318709"/>
    </source>
</evidence>
<evidence type="ECO:0000256" key="2">
    <source>
        <dbReference type="SAM" id="SignalP"/>
    </source>
</evidence>
<dbReference type="EMBL" id="CP038231">
    <property type="protein sequence ID" value="QDH14042.1"/>
    <property type="molecule type" value="Genomic_DNA"/>
</dbReference>
<sequence length="133" mass="13398">MTTAHPSLRLPGALAAVATCAAFLALPAQAAPVVGAPQVNVPAAGPTRPAAPTVAAAPAAADPGPTVFPTAIDPAYKAMSTGKARMHTCLKQYKANKKAGSGNGGLHWIGKDAYWSQCSARLKPTQSAQPSTK</sequence>
<organism evidence="3 4">
    <name type="scientific">Formicincola oecophyllae</name>
    <dbReference type="NCBI Taxonomy" id="2558361"/>
    <lineage>
        <taxon>Bacteria</taxon>
        <taxon>Pseudomonadati</taxon>
        <taxon>Pseudomonadota</taxon>
        <taxon>Alphaproteobacteria</taxon>
        <taxon>Acetobacterales</taxon>
        <taxon>Acetobacteraceae</taxon>
        <taxon>Formicincola</taxon>
    </lineage>
</organism>
<feature type="signal peptide" evidence="2">
    <location>
        <begin position="1"/>
        <end position="30"/>
    </location>
</feature>
<gene>
    <name evidence="3" type="ORF">E3E12_07470</name>
</gene>
<dbReference type="AlphaFoldDB" id="A0A4Y6U9I5"/>
<dbReference type="RefSeq" id="WP_141443746.1">
    <property type="nucleotide sequence ID" value="NZ_CP038231.1"/>
</dbReference>
<feature type="chain" id="PRO_5021224293" evidence="2">
    <location>
        <begin position="31"/>
        <end position="133"/>
    </location>
</feature>
<accession>A0A4Y6U9I5</accession>
<keyword evidence="2" id="KW-0732">Signal</keyword>
<evidence type="ECO:0000313" key="3">
    <source>
        <dbReference type="EMBL" id="QDH14042.1"/>
    </source>
</evidence>
<feature type="region of interest" description="Disordered" evidence="1">
    <location>
        <begin position="44"/>
        <end position="63"/>
    </location>
</feature>
<protein>
    <submittedName>
        <fullName evidence="3">Uncharacterized protein</fullName>
    </submittedName>
</protein>
<keyword evidence="4" id="KW-1185">Reference proteome</keyword>
<name>A0A4Y6U9I5_9PROT</name>